<sequence length="215" mass="24526">MKTVKTFKIGGVMLILFLGMAIRVNAQSDELQQLLLNIEKLTQFKAILSDMKKGYQIYQQGYGTISNLSKGNFDLHNVYLTGLMGVNPAVRNNPRVSEIVSQQNDIINEYKRSAGMFRQSGSFSLKELNYFDNVYNQLVRQSNANIDDLASVTSAGQLRMSDDDRLRAIDRIYTNSSDQLQFLRFFNRQAVMLSLQRSKDLNDMQALKRLYGIAK</sequence>
<name>A0ABR7WKV5_9SPHI</name>
<dbReference type="EMBL" id="JACWMY010000002">
    <property type="protein sequence ID" value="MBD1362956.1"/>
    <property type="molecule type" value="Genomic_DNA"/>
</dbReference>
<dbReference type="Proteomes" id="UP000606600">
    <property type="component" value="Unassembled WGS sequence"/>
</dbReference>
<organism evidence="1 2">
    <name type="scientific">Mucilaginibacter pankratovii</name>
    <dbReference type="NCBI Taxonomy" id="2772110"/>
    <lineage>
        <taxon>Bacteria</taxon>
        <taxon>Pseudomonadati</taxon>
        <taxon>Bacteroidota</taxon>
        <taxon>Sphingobacteriia</taxon>
        <taxon>Sphingobacteriales</taxon>
        <taxon>Sphingobacteriaceae</taxon>
        <taxon>Mucilaginibacter</taxon>
    </lineage>
</organism>
<keyword evidence="2" id="KW-1185">Reference proteome</keyword>
<accession>A0ABR7WKV5</accession>
<comment type="caution">
    <text evidence="1">The sequence shown here is derived from an EMBL/GenBank/DDBJ whole genome shotgun (WGS) entry which is preliminary data.</text>
</comment>
<dbReference type="RefSeq" id="WP_191187630.1">
    <property type="nucleotide sequence ID" value="NZ_JACWMY010000002.1"/>
</dbReference>
<proteinExistence type="predicted"/>
<evidence type="ECO:0000313" key="1">
    <source>
        <dbReference type="EMBL" id="MBD1362956.1"/>
    </source>
</evidence>
<reference evidence="1 2" key="1">
    <citation type="submission" date="2020-09" db="EMBL/GenBank/DDBJ databases">
        <title>Novel species of Mucilaginibacter isolated from a glacier on the Tibetan Plateau.</title>
        <authorList>
            <person name="Liu Q."/>
            <person name="Xin Y.-H."/>
        </authorList>
    </citation>
    <scope>NUCLEOTIDE SEQUENCE [LARGE SCALE GENOMIC DNA]</scope>
    <source>
        <strain evidence="1 2">ZT4R22</strain>
    </source>
</reference>
<evidence type="ECO:0000313" key="2">
    <source>
        <dbReference type="Proteomes" id="UP000606600"/>
    </source>
</evidence>
<gene>
    <name evidence="1" type="ORF">IDJ77_03960</name>
</gene>
<protein>
    <submittedName>
        <fullName evidence="1">TerB family tellurite resistance protein</fullName>
    </submittedName>
</protein>